<dbReference type="InterPro" id="IPR036291">
    <property type="entry name" value="NAD(P)-bd_dom_sf"/>
</dbReference>
<dbReference type="Proteomes" id="UP001610334">
    <property type="component" value="Unassembled WGS sequence"/>
</dbReference>
<dbReference type="PANTHER" id="PTHR14097">
    <property type="entry name" value="OXIDOREDUCTASE HTATIP2"/>
    <property type="match status" value="1"/>
</dbReference>
<proteinExistence type="predicted"/>
<evidence type="ECO:0008006" key="3">
    <source>
        <dbReference type="Google" id="ProtNLM"/>
    </source>
</evidence>
<name>A0ABR4H4F3_9EURO</name>
<gene>
    <name evidence="1" type="ORF">BJX63DRAFT_434367</name>
</gene>
<reference evidence="1 2" key="1">
    <citation type="submission" date="2024-07" db="EMBL/GenBank/DDBJ databases">
        <title>Section-level genome sequencing and comparative genomics of Aspergillus sections Usti and Cavernicolus.</title>
        <authorList>
            <consortium name="Lawrence Berkeley National Laboratory"/>
            <person name="Nybo J.L."/>
            <person name="Vesth T.C."/>
            <person name="Theobald S."/>
            <person name="Frisvad J.C."/>
            <person name="Larsen T.O."/>
            <person name="Kjaerboelling I."/>
            <person name="Rothschild-Mancinelli K."/>
            <person name="Lyhne E.K."/>
            <person name="Kogle M.E."/>
            <person name="Barry K."/>
            <person name="Clum A."/>
            <person name="Na H."/>
            <person name="Ledsgaard L."/>
            <person name="Lin J."/>
            <person name="Lipzen A."/>
            <person name="Kuo A."/>
            <person name="Riley R."/>
            <person name="Mondo S."/>
            <person name="Labutti K."/>
            <person name="Haridas S."/>
            <person name="Pangalinan J."/>
            <person name="Salamov A.A."/>
            <person name="Simmons B.A."/>
            <person name="Magnuson J.K."/>
            <person name="Chen J."/>
            <person name="Drula E."/>
            <person name="Henrissat B."/>
            <person name="Wiebenga A."/>
            <person name="Lubbers R.J."/>
            <person name="Gomes A.C."/>
            <person name="Makela M.R."/>
            <person name="Stajich J."/>
            <person name="Grigoriev I.V."/>
            <person name="Mortensen U.H."/>
            <person name="De Vries R.P."/>
            <person name="Baker S.E."/>
            <person name="Andersen M.R."/>
        </authorList>
    </citation>
    <scope>NUCLEOTIDE SEQUENCE [LARGE SCALE GENOMIC DNA]</scope>
    <source>
        <strain evidence="1 2">CBS 588.65</strain>
    </source>
</reference>
<dbReference type="EMBL" id="JBFXLT010000073">
    <property type="protein sequence ID" value="KAL2810319.1"/>
    <property type="molecule type" value="Genomic_DNA"/>
</dbReference>
<comment type="caution">
    <text evidence="1">The sequence shown here is derived from an EMBL/GenBank/DDBJ whole genome shotgun (WGS) entry which is preliminary data.</text>
</comment>
<sequence>MKVIIAGVTGYIGQEILSQCLANPYITSIIALSRRELGITDGKLRVYLMREEDYLSYSDPALYDELKDAEACIWTLGLRPSQASNNEYSRRVSVDYVAAAAPAFQRVSNLSSTSPRNKFRFVYVSGAGVERDQGKRLFFLGNFRRLRGEVENVLLRHAEGNSDAFEPYILRPGLVPSTAGTLKDRLWSLAPSVKLDILVKAVIGITLNGYKQNTITNQMLVDWEN</sequence>
<dbReference type="SUPFAM" id="SSF51735">
    <property type="entry name" value="NAD(P)-binding Rossmann-fold domains"/>
    <property type="match status" value="1"/>
</dbReference>
<evidence type="ECO:0000313" key="1">
    <source>
        <dbReference type="EMBL" id="KAL2810319.1"/>
    </source>
</evidence>
<accession>A0ABR4H4F3</accession>
<dbReference type="Gene3D" id="3.40.50.720">
    <property type="entry name" value="NAD(P)-binding Rossmann-like Domain"/>
    <property type="match status" value="1"/>
</dbReference>
<evidence type="ECO:0000313" key="2">
    <source>
        <dbReference type="Proteomes" id="UP001610334"/>
    </source>
</evidence>
<keyword evidence="2" id="KW-1185">Reference proteome</keyword>
<dbReference type="PANTHER" id="PTHR14097:SF9">
    <property type="entry name" value="EPIMERASE, PUTATIVE (AFU_ORTHOLOGUE AFUA_8G07320)-RELATED"/>
    <property type="match status" value="1"/>
</dbReference>
<organism evidence="1 2">
    <name type="scientific">Aspergillus granulosus</name>
    <dbReference type="NCBI Taxonomy" id="176169"/>
    <lineage>
        <taxon>Eukaryota</taxon>
        <taxon>Fungi</taxon>
        <taxon>Dikarya</taxon>
        <taxon>Ascomycota</taxon>
        <taxon>Pezizomycotina</taxon>
        <taxon>Eurotiomycetes</taxon>
        <taxon>Eurotiomycetidae</taxon>
        <taxon>Eurotiales</taxon>
        <taxon>Aspergillaceae</taxon>
        <taxon>Aspergillus</taxon>
        <taxon>Aspergillus subgen. Nidulantes</taxon>
    </lineage>
</organism>
<protein>
    <recommendedName>
        <fullName evidence="3">NAD(P)-binding domain-containing protein</fullName>
    </recommendedName>
</protein>